<keyword evidence="6" id="KW-0411">Iron-sulfur</keyword>
<dbReference type="GO" id="GO:0005506">
    <property type="term" value="F:iron ion binding"/>
    <property type="evidence" value="ECO:0007669"/>
    <property type="project" value="InterPro"/>
</dbReference>
<dbReference type="GO" id="GO:0003824">
    <property type="term" value="F:catalytic activity"/>
    <property type="evidence" value="ECO:0007669"/>
    <property type="project" value="InterPro"/>
</dbReference>
<dbReference type="InterPro" id="IPR007197">
    <property type="entry name" value="rSAM"/>
</dbReference>
<organism evidence="8">
    <name type="scientific">Candidatus Pantoea edessiphila</name>
    <dbReference type="NCBI Taxonomy" id="2044610"/>
    <lineage>
        <taxon>Bacteria</taxon>
        <taxon>Pseudomonadati</taxon>
        <taxon>Pseudomonadota</taxon>
        <taxon>Gammaproteobacteria</taxon>
        <taxon>Enterobacterales</taxon>
        <taxon>Erwiniaceae</taxon>
        <taxon>Pantoea</taxon>
    </lineage>
</organism>
<evidence type="ECO:0000256" key="2">
    <source>
        <dbReference type="ARBA" id="ARBA00022485"/>
    </source>
</evidence>
<dbReference type="SMART" id="SM00876">
    <property type="entry name" value="BATS"/>
    <property type="match status" value="1"/>
</dbReference>
<evidence type="ECO:0000313" key="8">
    <source>
        <dbReference type="EMBL" id="PPI87633.1"/>
    </source>
</evidence>
<dbReference type="Pfam" id="PF04055">
    <property type="entry name" value="Radical_SAM"/>
    <property type="match status" value="1"/>
</dbReference>
<dbReference type="Proteomes" id="UP000296153">
    <property type="component" value="Plasmid pSOE1"/>
</dbReference>
<dbReference type="RefSeq" id="WP_136130611.1">
    <property type="nucleotide sequence ID" value="NZ_CM009561.1"/>
</dbReference>
<name>A0A2P5SZ95_9GAMM</name>
<dbReference type="InterPro" id="IPR012726">
    <property type="entry name" value="ThiH"/>
</dbReference>
<dbReference type="GO" id="GO:0009228">
    <property type="term" value="P:thiamine biosynthetic process"/>
    <property type="evidence" value="ECO:0007669"/>
    <property type="project" value="InterPro"/>
</dbReference>
<comment type="cofactor">
    <cofactor evidence="1">
        <name>[4Fe-4S] cluster</name>
        <dbReference type="ChEBI" id="CHEBI:49883"/>
    </cofactor>
</comment>
<dbReference type="SFLD" id="SFLDS00029">
    <property type="entry name" value="Radical_SAM"/>
    <property type="match status" value="1"/>
</dbReference>
<dbReference type="InterPro" id="IPR034428">
    <property type="entry name" value="ThiH/NoCL/HydG-like"/>
</dbReference>
<dbReference type="InterPro" id="IPR013785">
    <property type="entry name" value="Aldolase_TIM"/>
</dbReference>
<sequence length="378" mass="43987">MESFTEYWKNINWDNLSSYIYSQNKKDVLKALESKTFDSKTISALLSPAAKIYIEHIAKTAQKLTRQRFGNTVNFYLPLYLSNICLNECTYCGFSASNRIERKILNEQEIIQECKSIRDKGISHILLVTGEHSTKVGMEYFRRYIPLVRNYCSLLLMEVQPMLQDEYAELRTIGLDGVLVYQETYDIITYKKNHLRGKKRDFFWRLQTPERLARAGMSKIGLGVLIGLSNNWRVDCYIAAQHLLYLRNIYWRNTYSISFPRLRPYKGNNMSSSFSQIDDIDLLQVMCVFRLLMPEVEISISTRETPYFRDNVTPIIVNNISAGSKTHPGGYTSNKKELEQFIISDNRSPQEVCKVLSSNGLQPIWKDWDIYLGRSTNK</sequence>
<proteinExistence type="predicted"/>
<dbReference type="InterPro" id="IPR058240">
    <property type="entry name" value="rSAM_sf"/>
</dbReference>
<protein>
    <submittedName>
        <fullName evidence="8">2-iminoacetate synthase ThiH</fullName>
    </submittedName>
</protein>
<dbReference type="PANTHER" id="PTHR43583">
    <property type="entry name" value="2-IMINOACETATE SYNTHASE"/>
    <property type="match status" value="1"/>
</dbReference>
<dbReference type="NCBIfam" id="TIGR02351">
    <property type="entry name" value="thiH"/>
    <property type="match status" value="1"/>
</dbReference>
<dbReference type="AlphaFoldDB" id="A0A2P5SZ95"/>
<gene>
    <name evidence="8" type="primary">thiH</name>
    <name evidence="8" type="ORF">CRV12_03670</name>
</gene>
<evidence type="ECO:0000256" key="5">
    <source>
        <dbReference type="ARBA" id="ARBA00023004"/>
    </source>
</evidence>
<keyword evidence="3" id="KW-0949">S-adenosyl-L-methionine</keyword>
<dbReference type="SFLD" id="SFLDG01060">
    <property type="entry name" value="BATS_domain_containing"/>
    <property type="match status" value="1"/>
</dbReference>
<evidence type="ECO:0000256" key="3">
    <source>
        <dbReference type="ARBA" id="ARBA00022691"/>
    </source>
</evidence>
<evidence type="ECO:0000256" key="6">
    <source>
        <dbReference type="ARBA" id="ARBA00023014"/>
    </source>
</evidence>
<dbReference type="PROSITE" id="PS51918">
    <property type="entry name" value="RADICAL_SAM"/>
    <property type="match status" value="1"/>
</dbReference>
<evidence type="ECO:0000256" key="1">
    <source>
        <dbReference type="ARBA" id="ARBA00001966"/>
    </source>
</evidence>
<evidence type="ECO:0000256" key="4">
    <source>
        <dbReference type="ARBA" id="ARBA00022723"/>
    </source>
</evidence>
<comment type="caution">
    <text evidence="8">The sequence shown here is derived from an EMBL/GenBank/DDBJ whole genome shotgun (WGS) entry which is preliminary data.</text>
</comment>
<dbReference type="SUPFAM" id="SSF102114">
    <property type="entry name" value="Radical SAM enzymes"/>
    <property type="match status" value="1"/>
</dbReference>
<dbReference type="Pfam" id="PF06968">
    <property type="entry name" value="BATS"/>
    <property type="match status" value="1"/>
</dbReference>
<geneLocation type="plasmid" evidence="8">
    <name>pSOE1</name>
</geneLocation>
<keyword evidence="5" id="KW-0408">Iron</keyword>
<dbReference type="InterPro" id="IPR010722">
    <property type="entry name" value="BATS_dom"/>
</dbReference>
<dbReference type="PANTHER" id="PTHR43583:SF1">
    <property type="entry name" value="2-IMINOACETATE SYNTHASE"/>
    <property type="match status" value="1"/>
</dbReference>
<dbReference type="OrthoDB" id="9801120at2"/>
<keyword evidence="8" id="KW-0614">Plasmid</keyword>
<dbReference type="SFLD" id="SFLDG01081">
    <property type="entry name" value="cleavage_of_the_Ca-Cb_bond_in"/>
    <property type="match status" value="1"/>
</dbReference>
<keyword evidence="4" id="KW-0479">Metal-binding</keyword>
<reference evidence="8" key="1">
    <citation type="journal article" date="2018" name="Genome Biol. Evol.">
        <title>Cladogenesis and Genomic Streamlining in Extracellular Endosymbionts of Tropical Stink Bugs.</title>
        <authorList>
            <person name="Otero-Bravo A."/>
            <person name="Goffredi S."/>
            <person name="Sabree Z.L."/>
        </authorList>
    </citation>
    <scope>NUCLEOTIDE SEQUENCE [LARGE SCALE GENOMIC DNA]</scope>
    <source>
        <strain evidence="8">SoEE</strain>
        <plasmid evidence="8">pSOE1</plasmid>
    </source>
</reference>
<dbReference type="GO" id="GO:0051539">
    <property type="term" value="F:4 iron, 4 sulfur cluster binding"/>
    <property type="evidence" value="ECO:0007669"/>
    <property type="project" value="UniProtKB-KW"/>
</dbReference>
<dbReference type="CDD" id="cd01335">
    <property type="entry name" value="Radical_SAM"/>
    <property type="match status" value="1"/>
</dbReference>
<evidence type="ECO:0000259" key="7">
    <source>
        <dbReference type="PROSITE" id="PS51918"/>
    </source>
</evidence>
<keyword evidence="2" id="KW-0004">4Fe-4S</keyword>
<feature type="domain" description="Radical SAM core" evidence="7">
    <location>
        <begin position="71"/>
        <end position="303"/>
    </location>
</feature>
<accession>A0A2P5SZ95</accession>
<dbReference type="SFLD" id="SFLDF00301">
    <property type="entry name" value="2-iminoacetate_synthase_(ThiH)"/>
    <property type="match status" value="1"/>
</dbReference>
<dbReference type="EMBL" id="PDKT01000009">
    <property type="protein sequence ID" value="PPI87633.1"/>
    <property type="molecule type" value="Genomic_DNA"/>
</dbReference>
<dbReference type="Gene3D" id="3.20.20.70">
    <property type="entry name" value="Aldolase class I"/>
    <property type="match status" value="1"/>
</dbReference>